<protein>
    <recommendedName>
        <fullName evidence="3">AAA+ ATPase domain-containing protein</fullName>
    </recommendedName>
</protein>
<evidence type="ECO:0000256" key="1">
    <source>
        <dbReference type="SAM" id="MobiDB-lite"/>
    </source>
</evidence>
<dbReference type="Gene3D" id="3.40.50.300">
    <property type="entry name" value="P-loop containing nucleotide triphosphate hydrolases"/>
    <property type="match status" value="2"/>
</dbReference>
<evidence type="ECO:0000259" key="3">
    <source>
        <dbReference type="SMART" id="SM00382"/>
    </source>
</evidence>
<evidence type="ECO:0000313" key="5">
    <source>
        <dbReference type="Proteomes" id="UP000177478"/>
    </source>
</evidence>
<dbReference type="STRING" id="1802689.A3F25_03090"/>
<dbReference type="PANTHER" id="PTHR30121:SF6">
    <property type="entry name" value="SLR6007 PROTEIN"/>
    <property type="match status" value="1"/>
</dbReference>
<evidence type="ECO:0000313" key="4">
    <source>
        <dbReference type="EMBL" id="OGN18764.1"/>
    </source>
</evidence>
<dbReference type="SUPFAM" id="SSF52540">
    <property type="entry name" value="P-loop containing nucleoside triphosphate hydrolases"/>
    <property type="match status" value="1"/>
</dbReference>
<dbReference type="InterPro" id="IPR003593">
    <property type="entry name" value="AAA+_ATPase"/>
</dbReference>
<keyword evidence="2" id="KW-1133">Transmembrane helix</keyword>
<dbReference type="AlphaFoldDB" id="A0A1F8G062"/>
<feature type="domain" description="AAA+ ATPase" evidence="3">
    <location>
        <begin position="413"/>
        <end position="738"/>
    </location>
</feature>
<organism evidence="4 5">
    <name type="scientific">Candidatus Yanofskybacteria bacterium RIFCSPHIGHO2_12_FULL_45_19b</name>
    <dbReference type="NCBI Taxonomy" id="1802689"/>
    <lineage>
        <taxon>Bacteria</taxon>
        <taxon>Candidatus Yanofskyibacteriota</taxon>
    </lineage>
</organism>
<dbReference type="InterPro" id="IPR058441">
    <property type="entry name" value="DUF8128"/>
</dbReference>
<sequence>MAIIQQLFWLIPTLVALALVFIAALVVLGRFRVKGRLERAMNLTLFLIKVPREVVGEGDNKQRNEKEQIAIGEQLLASLTNIHAKGWNKFIFGEPYFALELAVHHVGEEIHFYAAVPRGYAEVFIKQVNAYFPTAEVQPTKDYSIFNPQGVTVGAYLRYENDPVLPIKTYQHLASDPLGGIITALSKLDTEGEGASIQLMLRPSHNKAVKSTGAKVAREMSQGYSFKDALQRANHPPKAKKPDPNNPTPPEPEKPKSMNPADEETVKAIVAKSGQTIFDVSVRLLASAPSQEQADRILQEIEGAFTQYSSPSFNGLKVSKVKDKALERLAKQYAFRLFETGKWLDNANIMPMSTEEVNSLYHFPVAGTSAPRVKFLKSKPAEPPADLPTSGLLLGYNNYRGQETPIYMTEADRQRHLYIIGQTGTGKSTAMKAMLRQDVEAGKGICLIDPHGEFAEFVLGIVPPERAEDVVYFNPGDIARPMGLNMLEIDPTHPEQKSMVIDELFGIFDKLYDLKTTGGPMFEKYFKNSVLLLLDDYTHEIPTLADISRVLTDDDYRADKLSRETNPLVKEFWQKEAEKAGGDQSLANMAPYISSKVTAFVFNEFLRPIINQPRSAINFREAMDQGKIIVVNLSKGRIGEINANLLGMVIIGKLLMAALSRVDIVDEKARRNFYLYIDEFQNFTTDNIASILSEARKYRLNLIVAHQFIKQLKENIRDAIFGNVGSILSFRIGPDDSEFMKNKFAPVFTPQDIMNIDNMNAYVNMIINGQTARPFNLRIPSELVFGQGDKARAQAIEQLSSLKYGRPREEVEREIMSKYQ</sequence>
<comment type="caution">
    <text evidence="4">The sequence shown here is derived from an EMBL/GenBank/DDBJ whole genome shotgun (WGS) entry which is preliminary data.</text>
</comment>
<evidence type="ECO:0000256" key="2">
    <source>
        <dbReference type="SAM" id="Phobius"/>
    </source>
</evidence>
<dbReference type="Proteomes" id="UP000177478">
    <property type="component" value="Unassembled WGS sequence"/>
</dbReference>
<keyword evidence="2" id="KW-0812">Transmembrane</keyword>
<dbReference type="Pfam" id="PF12696">
    <property type="entry name" value="TraG-D_C"/>
    <property type="match status" value="1"/>
</dbReference>
<dbReference type="CDD" id="cd01127">
    <property type="entry name" value="TrwB_TraG_TraD_VirD4"/>
    <property type="match status" value="1"/>
</dbReference>
<dbReference type="PANTHER" id="PTHR30121">
    <property type="entry name" value="UNCHARACTERIZED PROTEIN YJGR-RELATED"/>
    <property type="match status" value="1"/>
</dbReference>
<gene>
    <name evidence="4" type="ORF">A3F25_03090</name>
</gene>
<reference evidence="4 5" key="1">
    <citation type="journal article" date="2016" name="Nat. Commun.">
        <title>Thousands of microbial genomes shed light on interconnected biogeochemical processes in an aquifer system.</title>
        <authorList>
            <person name="Anantharaman K."/>
            <person name="Brown C.T."/>
            <person name="Hug L.A."/>
            <person name="Sharon I."/>
            <person name="Castelle C.J."/>
            <person name="Probst A.J."/>
            <person name="Thomas B.C."/>
            <person name="Singh A."/>
            <person name="Wilkins M.J."/>
            <person name="Karaoz U."/>
            <person name="Brodie E.L."/>
            <person name="Williams K.H."/>
            <person name="Hubbard S.S."/>
            <person name="Banfield J.F."/>
        </authorList>
    </citation>
    <scope>NUCLEOTIDE SEQUENCE [LARGE SCALE GENOMIC DNA]</scope>
</reference>
<dbReference type="EMBL" id="MGKD01000031">
    <property type="protein sequence ID" value="OGN18764.1"/>
    <property type="molecule type" value="Genomic_DNA"/>
</dbReference>
<dbReference type="InterPro" id="IPR051162">
    <property type="entry name" value="T4SS_component"/>
</dbReference>
<dbReference type="InterPro" id="IPR032689">
    <property type="entry name" value="TraG-D_C"/>
</dbReference>
<feature type="transmembrane region" description="Helical" evidence="2">
    <location>
        <begin position="6"/>
        <end position="29"/>
    </location>
</feature>
<dbReference type="Pfam" id="PF26449">
    <property type="entry name" value="DUF8128"/>
    <property type="match status" value="1"/>
</dbReference>
<proteinExistence type="predicted"/>
<dbReference type="InterPro" id="IPR027417">
    <property type="entry name" value="P-loop_NTPase"/>
</dbReference>
<feature type="region of interest" description="Disordered" evidence="1">
    <location>
        <begin position="233"/>
        <end position="261"/>
    </location>
</feature>
<dbReference type="SMART" id="SM00382">
    <property type="entry name" value="AAA"/>
    <property type="match status" value="1"/>
</dbReference>
<name>A0A1F8G062_9BACT</name>
<dbReference type="InterPro" id="IPR002789">
    <property type="entry name" value="HerA_central"/>
</dbReference>
<accession>A0A1F8G062</accession>
<dbReference type="Pfam" id="PF01935">
    <property type="entry name" value="DUF87"/>
    <property type="match status" value="1"/>
</dbReference>
<keyword evidence="2" id="KW-0472">Membrane</keyword>